<keyword evidence="5 6" id="KW-0653">Protein transport</keyword>
<evidence type="ECO:0000256" key="5">
    <source>
        <dbReference type="ARBA" id="ARBA00022927"/>
    </source>
</evidence>
<reference evidence="9 10" key="1">
    <citation type="journal article" date="2011" name="PLoS Pathog.">
        <title>Endophytic Life Strategies Decoded by Genome and Transcriptome Analyses of the Mutualistic Root Symbiont Piriformospora indica.</title>
        <authorList>
            <person name="Zuccaro A."/>
            <person name="Lahrmann U."/>
            <person name="Guldener U."/>
            <person name="Langen G."/>
            <person name="Pfiffi S."/>
            <person name="Biedenkopf D."/>
            <person name="Wong P."/>
            <person name="Samans B."/>
            <person name="Grimm C."/>
            <person name="Basiewicz M."/>
            <person name="Murat C."/>
            <person name="Martin F."/>
            <person name="Kogel K.H."/>
        </authorList>
    </citation>
    <scope>NUCLEOTIDE SEQUENCE [LARGE SCALE GENOMIC DNA]</scope>
    <source>
        <strain evidence="9 10">DSM 11827</strain>
    </source>
</reference>
<keyword evidence="4" id="KW-0967">Endosome</keyword>
<evidence type="ECO:0000313" key="10">
    <source>
        <dbReference type="Proteomes" id="UP000007148"/>
    </source>
</evidence>
<accession>G4TMJ1</accession>
<keyword evidence="3 6" id="KW-0813">Transport</keyword>
<dbReference type="InterPro" id="IPR037202">
    <property type="entry name" value="ESCRT_assembly_dom"/>
</dbReference>
<dbReference type="STRING" id="1109443.G4TMJ1"/>
<keyword evidence="10" id="KW-1185">Reference proteome</keyword>
<dbReference type="Pfam" id="PF07200">
    <property type="entry name" value="Mod_r"/>
    <property type="match status" value="1"/>
</dbReference>
<name>G4TMJ1_SERID</name>
<dbReference type="GO" id="GO:0006612">
    <property type="term" value="P:protein targeting to membrane"/>
    <property type="evidence" value="ECO:0007669"/>
    <property type="project" value="TreeGrafter"/>
</dbReference>
<evidence type="ECO:0000256" key="7">
    <source>
        <dbReference type="SAM" id="Coils"/>
    </source>
</evidence>
<gene>
    <name evidence="9" type="ORF">PIIN_06462</name>
</gene>
<dbReference type="GO" id="GO:0043162">
    <property type="term" value="P:ubiquitin-dependent protein catabolic process via the multivesicular body sorting pathway"/>
    <property type="evidence" value="ECO:0007669"/>
    <property type="project" value="UniProtKB-ARBA"/>
</dbReference>
<organism evidence="9 10">
    <name type="scientific">Serendipita indica (strain DSM 11827)</name>
    <name type="common">Root endophyte fungus</name>
    <name type="synonym">Piriformospora indica</name>
    <dbReference type="NCBI Taxonomy" id="1109443"/>
    <lineage>
        <taxon>Eukaryota</taxon>
        <taxon>Fungi</taxon>
        <taxon>Dikarya</taxon>
        <taxon>Basidiomycota</taxon>
        <taxon>Agaricomycotina</taxon>
        <taxon>Agaricomycetes</taxon>
        <taxon>Sebacinales</taxon>
        <taxon>Serendipitaceae</taxon>
        <taxon>Serendipita</taxon>
    </lineage>
</organism>
<keyword evidence="7" id="KW-0175">Coiled coil</keyword>
<dbReference type="AlphaFoldDB" id="G4TMJ1"/>
<evidence type="ECO:0000256" key="2">
    <source>
        <dbReference type="ARBA" id="ARBA00007617"/>
    </source>
</evidence>
<comment type="subcellular location">
    <subcellularLocation>
        <location evidence="1">Endosome</location>
    </subcellularLocation>
</comment>
<dbReference type="GO" id="GO:0006623">
    <property type="term" value="P:protein targeting to vacuole"/>
    <property type="evidence" value="ECO:0007669"/>
    <property type="project" value="TreeGrafter"/>
</dbReference>
<evidence type="ECO:0000256" key="6">
    <source>
        <dbReference type="PROSITE-ProRule" id="PRU00646"/>
    </source>
</evidence>
<evidence type="ECO:0000259" key="8">
    <source>
        <dbReference type="PROSITE" id="PS51314"/>
    </source>
</evidence>
<proteinExistence type="inferred from homology"/>
<dbReference type="EMBL" id="CAFZ01000169">
    <property type="protein sequence ID" value="CCA72525.1"/>
    <property type="molecule type" value="Genomic_DNA"/>
</dbReference>
<dbReference type="HOGENOM" id="CLU_087365_1_0_1"/>
<dbReference type="GO" id="GO:0000813">
    <property type="term" value="C:ESCRT I complex"/>
    <property type="evidence" value="ECO:0007669"/>
    <property type="project" value="TreeGrafter"/>
</dbReference>
<evidence type="ECO:0000256" key="4">
    <source>
        <dbReference type="ARBA" id="ARBA00022753"/>
    </source>
</evidence>
<protein>
    <recommendedName>
        <fullName evidence="8">VPS37 C-terminal domain-containing protein</fullName>
    </recommendedName>
</protein>
<dbReference type="SUPFAM" id="SSF140111">
    <property type="entry name" value="Endosomal sorting complex assembly domain"/>
    <property type="match status" value="1"/>
</dbReference>
<dbReference type="PANTHER" id="PTHR13678">
    <property type="entry name" value="VACUOLAR PROTEIN SORTING-ASSOCIATED PROTEIN 37"/>
    <property type="match status" value="1"/>
</dbReference>
<dbReference type="eggNOG" id="KOG3270">
    <property type="taxonomic scope" value="Eukaryota"/>
</dbReference>
<dbReference type="InterPro" id="IPR009851">
    <property type="entry name" value="Mod_r"/>
</dbReference>
<dbReference type="InterPro" id="IPR029012">
    <property type="entry name" value="Helix_hairpin_bin_sf"/>
</dbReference>
<feature type="domain" description="VPS37 C-terminal" evidence="8">
    <location>
        <begin position="86"/>
        <end position="179"/>
    </location>
</feature>
<feature type="coiled-coil region" evidence="7">
    <location>
        <begin position="75"/>
        <end position="102"/>
    </location>
</feature>
<evidence type="ECO:0000313" key="9">
    <source>
        <dbReference type="EMBL" id="CCA72525.1"/>
    </source>
</evidence>
<dbReference type="Gene3D" id="1.10.287.660">
    <property type="entry name" value="Helix hairpin bin"/>
    <property type="match status" value="1"/>
</dbReference>
<dbReference type="PROSITE" id="PS51314">
    <property type="entry name" value="VPS37_C"/>
    <property type="match status" value="1"/>
</dbReference>
<comment type="caution">
    <text evidence="9">The sequence shown here is derived from an EMBL/GenBank/DDBJ whole genome shotgun (WGS) entry which is preliminary data.</text>
</comment>
<dbReference type="OrthoDB" id="10260857at2759"/>
<comment type="similarity">
    <text evidence="2">Belongs to the VPS37 family.</text>
</comment>
<sequence length="179" mass="20627">MNTQLLAEFPELGHLSRQDLEDLLTDQEYFQAVFMGLPRVQAMLQSVVELGRANEAIANKNLSLRDSLFRLRSETQQAFDEAKALEARSKQLEREQKELHQRYTASFLLMRLRHATTALEEQSESTATSFVQGTPSDGNGSPMDVEDFIRTFKEQRVQYHKRAIWGEQWAAGKVTWPEH</sequence>
<dbReference type="PANTHER" id="PTHR13678:SF2">
    <property type="entry name" value="VACUOLAR PROTEIN SORTING-ASSOCIATED PROTEIN 37A"/>
    <property type="match status" value="1"/>
</dbReference>
<dbReference type="OMA" id="QKEVYQR"/>
<evidence type="ECO:0000256" key="3">
    <source>
        <dbReference type="ARBA" id="ARBA00022448"/>
    </source>
</evidence>
<dbReference type="Proteomes" id="UP000007148">
    <property type="component" value="Unassembled WGS sequence"/>
</dbReference>
<dbReference type="InParanoid" id="G4TMJ1"/>
<evidence type="ECO:0000256" key="1">
    <source>
        <dbReference type="ARBA" id="ARBA00004177"/>
    </source>
</evidence>